<evidence type="ECO:0000313" key="3">
    <source>
        <dbReference type="Proteomes" id="UP001176891"/>
    </source>
</evidence>
<dbReference type="InterPro" id="IPR010982">
    <property type="entry name" value="Lambda_DNA-bd_dom_sf"/>
</dbReference>
<keyword evidence="3" id="KW-1185">Reference proteome</keyword>
<feature type="domain" description="HTH cro/C1-type" evidence="1">
    <location>
        <begin position="34"/>
        <end position="80"/>
    </location>
</feature>
<comment type="caution">
    <text evidence="2">The sequence shown here is derived from an EMBL/GenBank/DDBJ whole genome shotgun (WGS) entry which is preliminary data.</text>
</comment>
<reference evidence="2" key="1">
    <citation type="submission" date="2023-07" db="EMBL/GenBank/DDBJ databases">
        <title>Two novel species in the genus Flavivirga.</title>
        <authorList>
            <person name="Kwon K."/>
        </authorList>
    </citation>
    <scope>NUCLEOTIDE SEQUENCE</scope>
    <source>
        <strain evidence="2">KACC 14157</strain>
    </source>
</reference>
<dbReference type="RefSeq" id="WP_303282689.1">
    <property type="nucleotide sequence ID" value="NZ_BAABCZ010000009.1"/>
</dbReference>
<dbReference type="SUPFAM" id="SSF47413">
    <property type="entry name" value="lambda repressor-like DNA-binding domains"/>
    <property type="match status" value="1"/>
</dbReference>
<dbReference type="EMBL" id="JAUOEM010000004">
    <property type="protein sequence ID" value="MDO5988084.1"/>
    <property type="molecule type" value="Genomic_DNA"/>
</dbReference>
<proteinExistence type="predicted"/>
<dbReference type="Proteomes" id="UP001176891">
    <property type="component" value="Unassembled WGS sequence"/>
</dbReference>
<dbReference type="InterPro" id="IPR001387">
    <property type="entry name" value="Cro/C1-type_HTH"/>
</dbReference>
<evidence type="ECO:0000259" key="1">
    <source>
        <dbReference type="PROSITE" id="PS50943"/>
    </source>
</evidence>
<dbReference type="Gene3D" id="1.10.260.40">
    <property type="entry name" value="lambda repressor-like DNA-binding domains"/>
    <property type="match status" value="1"/>
</dbReference>
<name>A0ABT8X296_9FLAO</name>
<gene>
    <name evidence="2" type="ORF">Q4Q39_11775</name>
</gene>
<dbReference type="Pfam" id="PF01381">
    <property type="entry name" value="HTH_3"/>
    <property type="match status" value="1"/>
</dbReference>
<sequence>MNKIDFIKKKKELGKHILKLRKGTKSSEYANRYISQQELSDRSEYLSKKTVGEIERGDTNPSFETLLALAMVLEVHPKELLDFEL</sequence>
<dbReference type="CDD" id="cd00093">
    <property type="entry name" value="HTH_XRE"/>
    <property type="match status" value="1"/>
</dbReference>
<accession>A0ABT8X296</accession>
<dbReference type="SMART" id="SM00530">
    <property type="entry name" value="HTH_XRE"/>
    <property type="match status" value="1"/>
</dbReference>
<dbReference type="PROSITE" id="PS50943">
    <property type="entry name" value="HTH_CROC1"/>
    <property type="match status" value="1"/>
</dbReference>
<evidence type="ECO:0000313" key="2">
    <source>
        <dbReference type="EMBL" id="MDO5988084.1"/>
    </source>
</evidence>
<protein>
    <submittedName>
        <fullName evidence="2">Helix-turn-helix transcriptional regulator</fullName>
    </submittedName>
</protein>
<organism evidence="2 3">
    <name type="scientific">Flavivirga amylovorans</name>
    <dbReference type="NCBI Taxonomy" id="870486"/>
    <lineage>
        <taxon>Bacteria</taxon>
        <taxon>Pseudomonadati</taxon>
        <taxon>Bacteroidota</taxon>
        <taxon>Flavobacteriia</taxon>
        <taxon>Flavobacteriales</taxon>
        <taxon>Flavobacteriaceae</taxon>
        <taxon>Flavivirga</taxon>
    </lineage>
</organism>